<dbReference type="RefSeq" id="WP_395803571.1">
    <property type="nucleotide sequence ID" value="NZ_CP043494.1"/>
</dbReference>
<dbReference type="InterPro" id="IPR017756">
    <property type="entry name" value="TM_Gly-Cys-Arg_CS"/>
</dbReference>
<feature type="compositionally biased region" description="Gly residues" evidence="1">
    <location>
        <begin position="235"/>
        <end position="257"/>
    </location>
</feature>
<keyword evidence="2" id="KW-0472">Membrane</keyword>
<feature type="signal peptide" evidence="3">
    <location>
        <begin position="1"/>
        <end position="18"/>
    </location>
</feature>
<reference evidence="4 5" key="1">
    <citation type="submission" date="2019-08" db="EMBL/GenBank/DDBJ databases">
        <title>Archangium and Cystobacter genomes.</title>
        <authorList>
            <person name="Chen I.-C.K."/>
            <person name="Wielgoss S."/>
        </authorList>
    </citation>
    <scope>NUCLEOTIDE SEQUENCE [LARGE SCALE GENOMIC DNA]</scope>
    <source>
        <strain evidence="4 5">Cbm 6</strain>
    </source>
</reference>
<dbReference type="Proteomes" id="UP001611383">
    <property type="component" value="Chromosome"/>
</dbReference>
<dbReference type="InterPro" id="IPR024038">
    <property type="entry name" value="MYXO-CTERM"/>
</dbReference>
<dbReference type="NCBIfam" id="TIGR03901">
    <property type="entry name" value="MYXO-CTERM"/>
    <property type="match status" value="1"/>
</dbReference>
<organism evidence="4 5">
    <name type="scientific">Archangium minus</name>
    <dbReference type="NCBI Taxonomy" id="83450"/>
    <lineage>
        <taxon>Bacteria</taxon>
        <taxon>Pseudomonadati</taxon>
        <taxon>Myxococcota</taxon>
        <taxon>Myxococcia</taxon>
        <taxon>Myxococcales</taxon>
        <taxon>Cystobacterineae</taxon>
        <taxon>Archangiaceae</taxon>
        <taxon>Archangium</taxon>
    </lineage>
</organism>
<feature type="chain" id="PRO_5046802195" evidence="3">
    <location>
        <begin position="19"/>
        <end position="576"/>
    </location>
</feature>
<proteinExistence type="predicted"/>
<feature type="transmembrane region" description="Helical" evidence="2">
    <location>
        <begin position="551"/>
        <end position="570"/>
    </location>
</feature>
<dbReference type="NCBIfam" id="TIGR03382">
    <property type="entry name" value="GC_trans_RRR"/>
    <property type="match status" value="1"/>
</dbReference>
<feature type="region of interest" description="Disordered" evidence="1">
    <location>
        <begin position="409"/>
        <end position="433"/>
    </location>
</feature>
<keyword evidence="2" id="KW-1133">Transmembrane helix</keyword>
<gene>
    <name evidence="4" type="ORF">F0U60_26900</name>
</gene>
<evidence type="ECO:0000256" key="3">
    <source>
        <dbReference type="SAM" id="SignalP"/>
    </source>
</evidence>
<name>A0ABY9WW27_9BACT</name>
<evidence type="ECO:0000313" key="4">
    <source>
        <dbReference type="EMBL" id="WNG47354.1"/>
    </source>
</evidence>
<keyword evidence="2" id="KW-0812">Transmembrane</keyword>
<evidence type="ECO:0000256" key="1">
    <source>
        <dbReference type="SAM" id="MobiDB-lite"/>
    </source>
</evidence>
<dbReference type="InterPro" id="IPR058184">
    <property type="entry name" value="AgmC-like_N"/>
</dbReference>
<feature type="region of interest" description="Disordered" evidence="1">
    <location>
        <begin position="235"/>
        <end position="271"/>
    </location>
</feature>
<evidence type="ECO:0000313" key="5">
    <source>
        <dbReference type="Proteomes" id="UP001611383"/>
    </source>
</evidence>
<dbReference type="EMBL" id="CP043494">
    <property type="protein sequence ID" value="WNG47354.1"/>
    <property type="molecule type" value="Genomic_DNA"/>
</dbReference>
<keyword evidence="5" id="KW-1185">Reference proteome</keyword>
<evidence type="ECO:0000256" key="2">
    <source>
        <dbReference type="SAM" id="Phobius"/>
    </source>
</evidence>
<sequence length="576" mass="57254">MRIALFLIGLLVAGRSWAEPDTFELGSGKDGDLLVSDAGVVINRYARLMADAAEGSSTLTVSDSTGFAAGDLVLLHQSTGLSPAPDSGDQNPINLGDGPVGRFEYARVASVSAGVLGLTAPLLYGYAANLSQVVEVPEYTALEVQSGASLRAEPWDGGVGGILAVMVTGSLRNDGLITVDGAGFRGGAFLSHDSFFKCTGLDEPVDAGGAYKGEGLVAGSVGSASGRGNLTHGGGGGICHNSGGGGGGHAGRGGPGGRTAPEDDERDVGGLGGAPLVYLPYERLVFGGGGGAGEGNNNEGTGGGTGGGLMLIRAGDVQGQEGRFSAMGTTTPEKVGDDGAGGGGAGGAISIRTAQRLECGSLEASGGAGGSVGELNFPVGPGGGGGGGVVFLQGSPIACTPQARAGAAGRTAVDGGTHGAGPEDVDGGTVRGSEQIDSSPFRLPAAPTLTYPADGATQVAPELRIEGHARPGVQRVQLFLDGKLLTQLEPEDNGHFAYDVPKALTQGVHELRASAEQLGVRSPVSAPNTFEVDSVNRVLPPMALDVGCGCASASGVGLWAGMMLLAVWASRRRRSL</sequence>
<protein>
    <submittedName>
        <fullName evidence="4">Hemagglutinin</fullName>
    </submittedName>
</protein>
<dbReference type="NCBIfam" id="NF047640">
    <property type="entry name" value="gliding_AgmC_N"/>
    <property type="match status" value="1"/>
</dbReference>
<keyword evidence="3" id="KW-0732">Signal</keyword>
<accession>A0ABY9WW27</accession>